<evidence type="ECO:0000313" key="1">
    <source>
        <dbReference type="EMBL" id="MFC5394036.1"/>
    </source>
</evidence>
<protein>
    <submittedName>
        <fullName evidence="1">Uncharacterized protein</fullName>
    </submittedName>
</protein>
<accession>A0ABW0HBR7</accession>
<keyword evidence="2" id="KW-1185">Reference proteome</keyword>
<gene>
    <name evidence="1" type="ORF">ACFPPC_15445</name>
</gene>
<dbReference type="EMBL" id="JBHSLV010000026">
    <property type="protein sequence ID" value="MFC5394036.1"/>
    <property type="molecule type" value="Genomic_DNA"/>
</dbReference>
<organism evidence="1 2">
    <name type="scientific">Bosea vestrisii</name>
    <dbReference type="NCBI Taxonomy" id="151416"/>
    <lineage>
        <taxon>Bacteria</taxon>
        <taxon>Pseudomonadati</taxon>
        <taxon>Pseudomonadota</taxon>
        <taxon>Alphaproteobacteria</taxon>
        <taxon>Hyphomicrobiales</taxon>
        <taxon>Boseaceae</taxon>
        <taxon>Bosea</taxon>
    </lineage>
</organism>
<dbReference type="Proteomes" id="UP001596104">
    <property type="component" value="Unassembled WGS sequence"/>
</dbReference>
<sequence length="191" mass="21350">MNIRAVTEKSGRIHFGLSRIDMNNPVIAVIDAIKLKILVFGPQVHTPSELEREAKFQNKRIEIREKLEVLGHTVKYAEDLVDPNLGGPTGNAVFQELIIMKEYDLIVTLVESPGSIVEATMISTRPNLAAKALLFQDSAYAGGLVRSACDNAVDIGAHFQEFDYPRDLDECHLYGKVLKRVSQIQKMKFLL</sequence>
<proteinExistence type="predicted"/>
<dbReference type="RefSeq" id="WP_377009153.1">
    <property type="nucleotide sequence ID" value="NZ_JBHSLV010000026.1"/>
</dbReference>
<comment type="caution">
    <text evidence="1">The sequence shown here is derived from an EMBL/GenBank/DDBJ whole genome shotgun (WGS) entry which is preliminary data.</text>
</comment>
<name>A0ABW0HBR7_9HYPH</name>
<reference evidence="2" key="1">
    <citation type="journal article" date="2019" name="Int. J. Syst. Evol. Microbiol.">
        <title>The Global Catalogue of Microorganisms (GCM) 10K type strain sequencing project: providing services to taxonomists for standard genome sequencing and annotation.</title>
        <authorList>
            <consortium name="The Broad Institute Genomics Platform"/>
            <consortium name="The Broad Institute Genome Sequencing Center for Infectious Disease"/>
            <person name="Wu L."/>
            <person name="Ma J."/>
        </authorList>
    </citation>
    <scope>NUCLEOTIDE SEQUENCE [LARGE SCALE GENOMIC DNA]</scope>
    <source>
        <strain evidence="2">CGMCC 1.16326</strain>
    </source>
</reference>
<evidence type="ECO:0000313" key="2">
    <source>
        <dbReference type="Proteomes" id="UP001596104"/>
    </source>
</evidence>